<proteinExistence type="predicted"/>
<protein>
    <submittedName>
        <fullName evidence="1">Uncharacterized protein</fullName>
    </submittedName>
</protein>
<evidence type="ECO:0000313" key="1">
    <source>
        <dbReference type="EMBL" id="EGK71427.1"/>
    </source>
</evidence>
<dbReference type="STRING" id="1000565.METUNv1_02821"/>
<dbReference type="AlphaFoldDB" id="F5REU6"/>
<evidence type="ECO:0000313" key="2">
    <source>
        <dbReference type="Proteomes" id="UP000005019"/>
    </source>
</evidence>
<gene>
    <name evidence="1" type="ORF">METUNv1_02821</name>
</gene>
<reference evidence="1 2" key="1">
    <citation type="journal article" date="2011" name="J. Bacteriol.">
        <title>Genome sequence of Methyloversatilis universalis FAM5T, a methylotrophic representative of the order Rhodocyclales.</title>
        <authorList>
            <person name="Kittichotirat W."/>
            <person name="Good N.M."/>
            <person name="Hall R."/>
            <person name="Bringel F."/>
            <person name="Lajus A."/>
            <person name="Medigue C."/>
            <person name="Smalley N.E."/>
            <person name="Beck D."/>
            <person name="Bumgarner R."/>
            <person name="Vuilleumier S."/>
            <person name="Kalyuzhnaya M.G."/>
        </authorList>
    </citation>
    <scope>NUCLEOTIDE SEQUENCE [LARGE SCALE GENOMIC DNA]</scope>
    <source>
        <strain evidence="2">ATCC BAA-1314 / JCM 13912 / FAM5</strain>
    </source>
</reference>
<keyword evidence="2" id="KW-1185">Reference proteome</keyword>
<name>F5REU6_METUF</name>
<dbReference type="OrthoDB" id="8778935at2"/>
<accession>F5REU6</accession>
<dbReference type="Proteomes" id="UP000005019">
    <property type="component" value="Unassembled WGS sequence"/>
</dbReference>
<comment type="caution">
    <text evidence="1">The sequence shown here is derived from an EMBL/GenBank/DDBJ whole genome shotgun (WGS) entry which is preliminary data.</text>
</comment>
<dbReference type="EMBL" id="AFHG01000052">
    <property type="protein sequence ID" value="EGK71427.1"/>
    <property type="molecule type" value="Genomic_DNA"/>
</dbReference>
<sequence>MARFGFSIRTRSGVLIENLAIPGVSAEEAERKLRQIYMGCSVIARFVPEAVVGVLPGRRQP</sequence>
<dbReference type="RefSeq" id="WP_008062797.1">
    <property type="nucleotide sequence ID" value="NZ_AFHG01000052.1"/>
</dbReference>
<organism evidence="1 2">
    <name type="scientific">Methyloversatilis universalis (strain ATCC BAA-1314 / DSM 25237 / JCM 13912 / CCUG 52030 / FAM5)</name>
    <dbReference type="NCBI Taxonomy" id="1000565"/>
    <lineage>
        <taxon>Bacteria</taxon>
        <taxon>Pseudomonadati</taxon>
        <taxon>Pseudomonadota</taxon>
        <taxon>Betaproteobacteria</taxon>
        <taxon>Nitrosomonadales</taxon>
        <taxon>Sterolibacteriaceae</taxon>
        <taxon>Methyloversatilis</taxon>
    </lineage>
</organism>